<dbReference type="RefSeq" id="WP_345505583.1">
    <property type="nucleotide sequence ID" value="NZ_BAABIW010000002.1"/>
</dbReference>
<gene>
    <name evidence="2" type="ORF">GCM10023258_02280</name>
</gene>
<name>A0ABP9J0T3_9MICO</name>
<feature type="transmembrane region" description="Helical" evidence="1">
    <location>
        <begin position="91"/>
        <end position="111"/>
    </location>
</feature>
<keyword evidence="1" id="KW-0812">Transmembrane</keyword>
<evidence type="ECO:0000313" key="2">
    <source>
        <dbReference type="EMBL" id="GAA5016606.1"/>
    </source>
</evidence>
<organism evidence="2 3">
    <name type="scientific">Terrabacter aeriphilus</name>
    <dbReference type="NCBI Taxonomy" id="515662"/>
    <lineage>
        <taxon>Bacteria</taxon>
        <taxon>Bacillati</taxon>
        <taxon>Actinomycetota</taxon>
        <taxon>Actinomycetes</taxon>
        <taxon>Micrococcales</taxon>
        <taxon>Intrasporangiaceae</taxon>
        <taxon>Terrabacter</taxon>
    </lineage>
</organism>
<reference evidence="3" key="1">
    <citation type="journal article" date="2019" name="Int. J. Syst. Evol. Microbiol.">
        <title>The Global Catalogue of Microorganisms (GCM) 10K type strain sequencing project: providing services to taxonomists for standard genome sequencing and annotation.</title>
        <authorList>
            <consortium name="The Broad Institute Genomics Platform"/>
            <consortium name="The Broad Institute Genome Sequencing Center for Infectious Disease"/>
            <person name="Wu L."/>
            <person name="Ma J."/>
        </authorList>
    </citation>
    <scope>NUCLEOTIDE SEQUENCE [LARGE SCALE GENOMIC DNA]</scope>
    <source>
        <strain evidence="3">JCM 17687</strain>
    </source>
</reference>
<accession>A0ABP9J0T3</accession>
<dbReference type="Proteomes" id="UP001500427">
    <property type="component" value="Unassembled WGS sequence"/>
</dbReference>
<dbReference type="EMBL" id="BAABIW010000002">
    <property type="protein sequence ID" value="GAA5016606.1"/>
    <property type="molecule type" value="Genomic_DNA"/>
</dbReference>
<evidence type="ECO:0000256" key="1">
    <source>
        <dbReference type="SAM" id="Phobius"/>
    </source>
</evidence>
<sequence>MVNSSTGAPPVSSTGARVIAVGHVVIALAALATGLVLVVAGTRPDAGLGGVAAVPGLALVVVSLVLAIAAARVLRDTSHDARRAASGSRRIGVAEVVAGLLCAVAAGVALASYPQFTPWRSPTFWPALVLLALGVAALTSSTQQLRDVRDGGRTHSHA</sequence>
<feature type="transmembrane region" description="Helical" evidence="1">
    <location>
        <begin position="46"/>
        <end position="70"/>
    </location>
</feature>
<feature type="transmembrane region" description="Helical" evidence="1">
    <location>
        <begin position="123"/>
        <end position="140"/>
    </location>
</feature>
<comment type="caution">
    <text evidence="2">The sequence shown here is derived from an EMBL/GenBank/DDBJ whole genome shotgun (WGS) entry which is preliminary data.</text>
</comment>
<feature type="transmembrane region" description="Helical" evidence="1">
    <location>
        <begin position="18"/>
        <end position="40"/>
    </location>
</feature>
<keyword evidence="3" id="KW-1185">Reference proteome</keyword>
<protein>
    <submittedName>
        <fullName evidence="2">Uncharacterized protein</fullName>
    </submittedName>
</protein>
<keyword evidence="1" id="KW-1133">Transmembrane helix</keyword>
<evidence type="ECO:0000313" key="3">
    <source>
        <dbReference type="Proteomes" id="UP001500427"/>
    </source>
</evidence>
<proteinExistence type="predicted"/>
<keyword evidence="1" id="KW-0472">Membrane</keyword>